<reference evidence="1" key="1">
    <citation type="submission" date="2022-04" db="EMBL/GenBank/DDBJ databases">
        <title>Genome of the entomopathogenic fungus Entomophthora muscae.</title>
        <authorList>
            <person name="Elya C."/>
            <person name="Lovett B.R."/>
            <person name="Lee E."/>
            <person name="Macias A.M."/>
            <person name="Hajek A.E."/>
            <person name="De Bivort B.L."/>
            <person name="Kasson M.T."/>
            <person name="De Fine Licht H.H."/>
            <person name="Stajich J.E."/>
        </authorList>
    </citation>
    <scope>NUCLEOTIDE SEQUENCE</scope>
    <source>
        <strain evidence="1">Berkeley</strain>
    </source>
</reference>
<dbReference type="EMBL" id="QTSX02007106">
    <property type="protein sequence ID" value="KAJ9051618.1"/>
    <property type="molecule type" value="Genomic_DNA"/>
</dbReference>
<gene>
    <name evidence="1" type="ORF">DSO57_1002753</name>
</gene>
<proteinExistence type="predicted"/>
<organism evidence="1 2">
    <name type="scientific">Entomophthora muscae</name>
    <dbReference type="NCBI Taxonomy" id="34485"/>
    <lineage>
        <taxon>Eukaryota</taxon>
        <taxon>Fungi</taxon>
        <taxon>Fungi incertae sedis</taxon>
        <taxon>Zoopagomycota</taxon>
        <taxon>Entomophthoromycotina</taxon>
        <taxon>Entomophthoromycetes</taxon>
        <taxon>Entomophthorales</taxon>
        <taxon>Entomophthoraceae</taxon>
        <taxon>Entomophthora</taxon>
    </lineage>
</organism>
<sequence length="470" mass="52938">MNRPISRDGYQTIPDSDDFGGQGDYLLKENGALVSQKRNWFWKKLSLLSIPLIITTLYIFVLGKGESVSSGASSQLSNGTHVFKPTTILISIDGFRADYLDRGLTPNLKRIINAGSRAKFMVPSFPTVTFPNHYALATGLYPDSHGIVGNTFFDVKLNRTFSYRDHSSNIESEWWGGEPIWTSAVLQGQYSAVHMWPGSEVSHKNVMSSYLQPFEKEFELEDKAPQLLGWLDLPSLERPTFLGAYIPDVDTAGHDFGPNSNETRVAITKVDRALGVLLDGFNSRNLSHIVNVIVVSDHGMAEIVPERVIHLDDFIDMDLIASHHIFPYAGLTPKDEKDTDLIYQQLKNASLSTNFSVYKKDDIPENFHYGHNARVPPIFCIQESGWSFATRKVYTHFEQYSDVRGLHGFDNRHPDMRAMFIAKGPAFKKGVLLEPFQNVEVYNLVCRLLDLKPAVNNGTDVFWNDKLAMP</sequence>
<evidence type="ECO:0000313" key="2">
    <source>
        <dbReference type="Proteomes" id="UP001165960"/>
    </source>
</evidence>
<name>A0ACC2RNH3_9FUNG</name>
<accession>A0ACC2RNH3</accession>
<evidence type="ECO:0000313" key="1">
    <source>
        <dbReference type="EMBL" id="KAJ9051618.1"/>
    </source>
</evidence>
<keyword evidence="2" id="KW-1185">Reference proteome</keyword>
<protein>
    <submittedName>
        <fullName evidence="1">Uncharacterized protein</fullName>
    </submittedName>
</protein>
<dbReference type="Proteomes" id="UP001165960">
    <property type="component" value="Unassembled WGS sequence"/>
</dbReference>
<comment type="caution">
    <text evidence="1">The sequence shown here is derived from an EMBL/GenBank/DDBJ whole genome shotgun (WGS) entry which is preliminary data.</text>
</comment>